<evidence type="ECO:0000256" key="1">
    <source>
        <dbReference type="ARBA" id="ARBA00022614"/>
    </source>
</evidence>
<dbReference type="PROSITE" id="PS00107">
    <property type="entry name" value="PROTEIN_KINASE_ATP"/>
    <property type="match status" value="1"/>
</dbReference>
<dbReference type="GO" id="GO:0004674">
    <property type="term" value="F:protein serine/threonine kinase activity"/>
    <property type="evidence" value="ECO:0007669"/>
    <property type="project" value="UniProtKB-KW"/>
</dbReference>
<dbReference type="PANTHER" id="PTHR48051">
    <property type="match status" value="1"/>
</dbReference>
<comment type="caution">
    <text evidence="5">The sequence shown here is derived from an EMBL/GenBank/DDBJ whole genome shotgun (WGS) entry which is preliminary data.</text>
</comment>
<evidence type="ECO:0000313" key="5">
    <source>
        <dbReference type="EMBL" id="KAG7343905.1"/>
    </source>
</evidence>
<evidence type="ECO:0000259" key="4">
    <source>
        <dbReference type="PROSITE" id="PS50011"/>
    </source>
</evidence>
<reference evidence="5" key="2">
    <citation type="submission" date="2021-04" db="EMBL/GenBank/DDBJ databases">
        <authorList>
            <person name="Podell S."/>
        </authorList>
    </citation>
    <scope>NUCLEOTIDE SEQUENCE</scope>
    <source>
        <strain evidence="5">Hildebrandi</strain>
    </source>
</reference>
<feature type="binding site" evidence="3">
    <location>
        <position position="255"/>
    </location>
    <ligand>
        <name>ATP</name>
        <dbReference type="ChEBI" id="CHEBI:30616"/>
    </ligand>
</feature>
<dbReference type="Pfam" id="PF00069">
    <property type="entry name" value="Pkinase"/>
    <property type="match status" value="1"/>
</dbReference>
<keyword evidence="5" id="KW-0808">Transferase</keyword>
<protein>
    <submittedName>
        <fullName evidence="5">Serine/threonine protein kinase</fullName>
    </submittedName>
</protein>
<keyword evidence="5" id="KW-0723">Serine/threonine-protein kinase</keyword>
<accession>A0A9K3KIL1</accession>
<evidence type="ECO:0000256" key="3">
    <source>
        <dbReference type="PROSITE-ProRule" id="PRU10141"/>
    </source>
</evidence>
<dbReference type="PANTHER" id="PTHR48051:SF1">
    <property type="entry name" value="RAS SUPPRESSOR PROTEIN 1"/>
    <property type="match status" value="1"/>
</dbReference>
<gene>
    <name evidence="5" type="ORF">IV203_021913</name>
</gene>
<keyword evidence="6" id="KW-1185">Reference proteome</keyword>
<dbReference type="GO" id="GO:0005737">
    <property type="term" value="C:cytoplasm"/>
    <property type="evidence" value="ECO:0007669"/>
    <property type="project" value="TreeGrafter"/>
</dbReference>
<dbReference type="OrthoDB" id="41737at2759"/>
<dbReference type="SMART" id="SM00369">
    <property type="entry name" value="LRR_TYP"/>
    <property type="match status" value="3"/>
</dbReference>
<keyword evidence="3" id="KW-0547">Nucleotide-binding</keyword>
<dbReference type="InterPro" id="IPR001611">
    <property type="entry name" value="Leu-rich_rpt"/>
</dbReference>
<dbReference type="Pfam" id="PF00560">
    <property type="entry name" value="LRR_1"/>
    <property type="match status" value="1"/>
</dbReference>
<organism evidence="5 6">
    <name type="scientific">Nitzschia inconspicua</name>
    <dbReference type="NCBI Taxonomy" id="303405"/>
    <lineage>
        <taxon>Eukaryota</taxon>
        <taxon>Sar</taxon>
        <taxon>Stramenopiles</taxon>
        <taxon>Ochrophyta</taxon>
        <taxon>Bacillariophyta</taxon>
        <taxon>Bacillariophyceae</taxon>
        <taxon>Bacillariophycidae</taxon>
        <taxon>Bacillariales</taxon>
        <taxon>Bacillariaceae</taxon>
        <taxon>Nitzschia</taxon>
    </lineage>
</organism>
<keyword evidence="1" id="KW-0433">Leucine-rich repeat</keyword>
<dbReference type="InterPro" id="IPR050216">
    <property type="entry name" value="LRR_domain-containing"/>
</dbReference>
<reference evidence="5" key="1">
    <citation type="journal article" date="2021" name="Sci. Rep.">
        <title>Diploid genomic architecture of Nitzschia inconspicua, an elite biomass production diatom.</title>
        <authorList>
            <person name="Oliver A."/>
            <person name="Podell S."/>
            <person name="Pinowska A."/>
            <person name="Traller J.C."/>
            <person name="Smith S.R."/>
            <person name="McClure R."/>
            <person name="Beliaev A."/>
            <person name="Bohutskyi P."/>
            <person name="Hill E.A."/>
            <person name="Rabines A."/>
            <person name="Zheng H."/>
            <person name="Allen L.Z."/>
            <person name="Kuo A."/>
            <person name="Grigoriev I.V."/>
            <person name="Allen A.E."/>
            <person name="Hazlebeck D."/>
            <person name="Allen E.E."/>
        </authorList>
    </citation>
    <scope>NUCLEOTIDE SEQUENCE</scope>
    <source>
        <strain evidence="5">Hildebrandi</strain>
    </source>
</reference>
<evidence type="ECO:0000313" key="6">
    <source>
        <dbReference type="Proteomes" id="UP000693970"/>
    </source>
</evidence>
<dbReference type="InterPro" id="IPR000719">
    <property type="entry name" value="Prot_kinase_dom"/>
</dbReference>
<dbReference type="InterPro" id="IPR003591">
    <property type="entry name" value="Leu-rich_rpt_typical-subtyp"/>
</dbReference>
<sequence>MATVDVLQRQPVEDDETISVVPSSDTTTASEDWLLQRTNLSCRNDLSKLVKLELAHCNLTSLPDELSTLLPNMEILFCPQNPFLQVPTVIGKCPKLRMVSFKECQVEWIPPEALQPQLQWLIVTGNRLREIPETIGRCVKLQKCMLSGNRLETLPFTAISKLQHLELIRLACNQLKEAPMELLRLSNLRWAAFASNPFLQTLTQNETSSSIEKNGSFLPILDDPTLDDTTAEILGKGAGGVTRKVYYQDRPVAVKTFVGEITSDGSPQDEKTINVAVAALQDPALIELLGETLQGALVMEFLDGYQALAGPPSFDTCTRDVYPENISGLVSPEFAWTIVSDLLRVLTRLHGLGICHADFYAHNILIHPALEKVKLSDFGAAFYYDVASDYGKAIQGIELKAFAVLVQELFDLIVVPSLTSQTTHHPWMDLLEQCQKPNVTFAEIHSKFVATSNP</sequence>
<keyword evidence="5" id="KW-0418">Kinase</keyword>
<dbReference type="GO" id="GO:0005524">
    <property type="term" value="F:ATP binding"/>
    <property type="evidence" value="ECO:0007669"/>
    <property type="project" value="UniProtKB-UniRule"/>
</dbReference>
<feature type="domain" description="Protein kinase" evidence="4">
    <location>
        <begin position="228"/>
        <end position="454"/>
    </location>
</feature>
<dbReference type="Proteomes" id="UP000693970">
    <property type="component" value="Unassembled WGS sequence"/>
</dbReference>
<proteinExistence type="predicted"/>
<dbReference type="PROSITE" id="PS50011">
    <property type="entry name" value="PROTEIN_KINASE_DOM"/>
    <property type="match status" value="1"/>
</dbReference>
<evidence type="ECO:0000256" key="2">
    <source>
        <dbReference type="ARBA" id="ARBA00022737"/>
    </source>
</evidence>
<keyword evidence="2" id="KW-0677">Repeat</keyword>
<name>A0A9K3KIL1_9STRA</name>
<keyword evidence="3" id="KW-0067">ATP-binding</keyword>
<dbReference type="AlphaFoldDB" id="A0A9K3KIL1"/>
<dbReference type="SMART" id="SM00220">
    <property type="entry name" value="S_TKc"/>
    <property type="match status" value="1"/>
</dbReference>
<dbReference type="InterPro" id="IPR017441">
    <property type="entry name" value="Protein_kinase_ATP_BS"/>
</dbReference>
<dbReference type="EMBL" id="JAGRRH010000023">
    <property type="protein sequence ID" value="KAG7343905.1"/>
    <property type="molecule type" value="Genomic_DNA"/>
</dbReference>